<sequence>MKSKIKATLINKKLLYWIGGIIIAGILFLLLLDKVVMPAYTNYNEGLTVPNVSQLSLDDAQKKLTEYGLRYEVADRRSNEAYPANYVIDQTPAAAKIVKPDRKVYLTVNTEANPTVAVPKVVGLSKRNAIIQLQNSGLKVGTISKESSRFKSSVLRQSAPPQTVVPEGTVIDLTVSDGLGEKMVIIPDLKGLQLAEGQQKLKELGLRVEEIKFRPTSGVAPNTILEYRPNRDRLLEGETLILIVSEQTGEAEQS</sequence>
<evidence type="ECO:0000313" key="3">
    <source>
        <dbReference type="EMBL" id="MCW9705894.1"/>
    </source>
</evidence>
<accession>A0ABT3PL03</accession>
<feature type="transmembrane region" description="Helical" evidence="1">
    <location>
        <begin position="14"/>
        <end position="32"/>
    </location>
</feature>
<dbReference type="SUPFAM" id="SSF54184">
    <property type="entry name" value="Penicillin-binding protein 2x (pbp-2x), c-terminal domain"/>
    <property type="match status" value="1"/>
</dbReference>
<comment type="caution">
    <text evidence="3">The sequence shown here is derived from an EMBL/GenBank/DDBJ whole genome shotgun (WGS) entry which is preliminary data.</text>
</comment>
<dbReference type="Gene3D" id="3.30.10.20">
    <property type="match status" value="3"/>
</dbReference>
<keyword evidence="1" id="KW-1133">Transmembrane helix</keyword>
<keyword evidence="1" id="KW-0472">Membrane</keyword>
<gene>
    <name evidence="3" type="ORF">J6I44_03475</name>
</gene>
<dbReference type="Pfam" id="PF03793">
    <property type="entry name" value="PASTA"/>
    <property type="match status" value="3"/>
</dbReference>
<evidence type="ECO:0000256" key="1">
    <source>
        <dbReference type="SAM" id="Phobius"/>
    </source>
</evidence>
<organism evidence="3 4">
    <name type="scientific">Fodinibius salsisoli</name>
    <dbReference type="NCBI Taxonomy" id="2820877"/>
    <lineage>
        <taxon>Bacteria</taxon>
        <taxon>Pseudomonadati</taxon>
        <taxon>Balneolota</taxon>
        <taxon>Balneolia</taxon>
        <taxon>Balneolales</taxon>
        <taxon>Balneolaceae</taxon>
        <taxon>Fodinibius</taxon>
    </lineage>
</organism>
<name>A0ABT3PL03_9BACT</name>
<dbReference type="EMBL" id="JAGGJA010000002">
    <property type="protein sequence ID" value="MCW9705894.1"/>
    <property type="molecule type" value="Genomic_DNA"/>
</dbReference>
<dbReference type="RefSeq" id="WP_265764588.1">
    <property type="nucleotide sequence ID" value="NZ_JAGGJA010000002.1"/>
</dbReference>
<dbReference type="InterPro" id="IPR005543">
    <property type="entry name" value="PASTA_dom"/>
</dbReference>
<proteinExistence type="predicted"/>
<evidence type="ECO:0000313" key="4">
    <source>
        <dbReference type="Proteomes" id="UP001207918"/>
    </source>
</evidence>
<dbReference type="Proteomes" id="UP001207918">
    <property type="component" value="Unassembled WGS sequence"/>
</dbReference>
<reference evidence="3 4" key="1">
    <citation type="submission" date="2021-03" db="EMBL/GenBank/DDBJ databases">
        <title>Aliifodinibius sp. nov., a new bacterium isolated from saline soil.</title>
        <authorList>
            <person name="Galisteo C."/>
            <person name="De La Haba R."/>
            <person name="Sanchez-Porro C."/>
            <person name="Ventosa A."/>
        </authorList>
    </citation>
    <scope>NUCLEOTIDE SEQUENCE [LARGE SCALE GENOMIC DNA]</scope>
    <source>
        <strain evidence="3 4">1BSP15-2V2</strain>
    </source>
</reference>
<keyword evidence="1" id="KW-0812">Transmembrane</keyword>
<evidence type="ECO:0000259" key="2">
    <source>
        <dbReference type="PROSITE" id="PS51178"/>
    </source>
</evidence>
<keyword evidence="4" id="KW-1185">Reference proteome</keyword>
<dbReference type="CDD" id="cd06577">
    <property type="entry name" value="PASTA_pknB"/>
    <property type="match status" value="3"/>
</dbReference>
<feature type="domain" description="PASTA" evidence="2">
    <location>
        <begin position="112"/>
        <end position="177"/>
    </location>
</feature>
<dbReference type="PROSITE" id="PS51178">
    <property type="entry name" value="PASTA"/>
    <property type="match status" value="3"/>
</dbReference>
<feature type="domain" description="PASTA" evidence="2">
    <location>
        <begin position="180"/>
        <end position="246"/>
    </location>
</feature>
<protein>
    <submittedName>
        <fullName evidence="3">PASTA domain-containing protein</fullName>
    </submittedName>
</protein>
<dbReference type="SMART" id="SM00740">
    <property type="entry name" value="PASTA"/>
    <property type="match status" value="3"/>
</dbReference>
<feature type="domain" description="PASTA" evidence="2">
    <location>
        <begin position="43"/>
        <end position="110"/>
    </location>
</feature>